<dbReference type="PANTHER" id="PTHR40257:SF1">
    <property type="entry name" value="DUF1330 DOMAIN-CONTAINING PROTEIN"/>
    <property type="match status" value="1"/>
</dbReference>
<dbReference type="EMBL" id="AP017624">
    <property type="protein sequence ID" value="BAV43366.1"/>
    <property type="molecule type" value="Genomic_DNA"/>
</dbReference>
<dbReference type="PANTHER" id="PTHR40257">
    <property type="match status" value="1"/>
</dbReference>
<dbReference type="AlphaFoldDB" id="A0A1B4Y8H6"/>
<name>A0A1B4Y8H6_MYCUL</name>
<sequence length="138" mass="15156">MHIVPTPQAAEAMLTAMPPGPFVMLNLYRIREVADYSANPELAPPAPISGRELFERYAAGMESVLAKVGAERVFVADAGGCFIGPPEERWDVIQVVRYPSLEAFIAVMSSEQAQADLPHRFAMLEDSRVIPMAERPLT</sequence>
<evidence type="ECO:0008006" key="3">
    <source>
        <dbReference type="Google" id="ProtNLM"/>
    </source>
</evidence>
<evidence type="ECO:0000313" key="1">
    <source>
        <dbReference type="EMBL" id="BAV43366.1"/>
    </source>
</evidence>
<evidence type="ECO:0000313" key="2">
    <source>
        <dbReference type="Proteomes" id="UP000218067"/>
    </source>
</evidence>
<organism evidence="1 2">
    <name type="scientific">Mycobacterium ulcerans subsp. shinshuense</name>
    <dbReference type="NCBI Taxonomy" id="1124626"/>
    <lineage>
        <taxon>Bacteria</taxon>
        <taxon>Bacillati</taxon>
        <taxon>Actinomycetota</taxon>
        <taxon>Actinomycetes</taxon>
        <taxon>Mycobacteriales</taxon>
        <taxon>Mycobacteriaceae</taxon>
        <taxon>Mycobacterium</taxon>
        <taxon>Mycobacterium ulcerans group</taxon>
    </lineage>
</organism>
<dbReference type="RefSeq" id="WP_096371900.1">
    <property type="nucleotide sequence ID" value="NZ_AP017624.1"/>
</dbReference>
<dbReference type="Gene3D" id="3.30.70.100">
    <property type="match status" value="1"/>
</dbReference>
<dbReference type="InterPro" id="IPR011008">
    <property type="entry name" value="Dimeric_a/b-barrel"/>
</dbReference>
<dbReference type="SUPFAM" id="SSF54909">
    <property type="entry name" value="Dimeric alpha+beta barrel"/>
    <property type="match status" value="1"/>
</dbReference>
<proteinExistence type="predicted"/>
<dbReference type="GeneID" id="93439024"/>
<reference evidence="1 2" key="1">
    <citation type="submission" date="2016-08" db="EMBL/GenBank/DDBJ databases">
        <title>Complete genome sequence of Mycobacterium shinshuense, a subspecies of M. ulcerans.</title>
        <authorList>
            <person name="Yoshida M."/>
            <person name="Ogura Y."/>
            <person name="Hayashi T."/>
            <person name="Hoshino Y."/>
        </authorList>
    </citation>
    <scope>NUCLEOTIDE SEQUENCE [LARGE SCALE GENOMIC DNA]</scope>
    <source>
        <strain evidence="2">ATCC 33728</strain>
    </source>
</reference>
<gene>
    <name evidence="1" type="ORF">SHTP_4459</name>
</gene>
<protein>
    <recommendedName>
        <fullName evidence="3">DUF1330 domain-containing protein</fullName>
    </recommendedName>
</protein>
<dbReference type="Proteomes" id="UP000218067">
    <property type="component" value="Chromosome"/>
</dbReference>
<accession>A0A1B4Y8H6</accession>